<feature type="transmembrane region" description="Helical" evidence="8">
    <location>
        <begin position="248"/>
        <end position="274"/>
    </location>
</feature>
<accession>A0A449A2N7</accession>
<evidence type="ECO:0000259" key="9">
    <source>
        <dbReference type="PROSITE" id="PS50893"/>
    </source>
</evidence>
<dbReference type="EC" id="3.4.22.-" evidence="11"/>
<dbReference type="InterPro" id="IPR039421">
    <property type="entry name" value="Type_1_exporter"/>
</dbReference>
<dbReference type="SUPFAM" id="SSF90123">
    <property type="entry name" value="ABC transporter transmembrane region"/>
    <property type="match status" value="1"/>
</dbReference>
<comment type="subcellular location">
    <subcellularLocation>
        <location evidence="1">Cell membrane</location>
        <topology evidence="1">Multi-pass membrane protein</topology>
    </subcellularLocation>
</comment>
<evidence type="ECO:0000256" key="3">
    <source>
        <dbReference type="ARBA" id="ARBA00022692"/>
    </source>
</evidence>
<dbReference type="Gene3D" id="3.40.50.300">
    <property type="entry name" value="P-loop containing nucleotide triphosphate hydrolases"/>
    <property type="match status" value="1"/>
</dbReference>
<reference evidence="11 12" key="1">
    <citation type="submission" date="2019-01" db="EMBL/GenBank/DDBJ databases">
        <authorList>
            <consortium name="Pathogen Informatics"/>
        </authorList>
    </citation>
    <scope>NUCLEOTIDE SEQUENCE [LARGE SCALE GENOMIC DNA]</scope>
    <source>
        <strain evidence="11 12">NCTC10183</strain>
    </source>
</reference>
<dbReference type="GO" id="GO:0005886">
    <property type="term" value="C:plasma membrane"/>
    <property type="evidence" value="ECO:0007669"/>
    <property type="project" value="UniProtKB-SubCell"/>
</dbReference>
<dbReference type="InterPro" id="IPR003593">
    <property type="entry name" value="AAA+_ATPase"/>
</dbReference>
<evidence type="ECO:0000256" key="7">
    <source>
        <dbReference type="ARBA" id="ARBA00023136"/>
    </source>
</evidence>
<dbReference type="Gene3D" id="1.20.1560.10">
    <property type="entry name" value="ABC transporter type 1, transmembrane domain"/>
    <property type="match status" value="1"/>
</dbReference>
<feature type="transmembrane region" description="Helical" evidence="8">
    <location>
        <begin position="124"/>
        <end position="144"/>
    </location>
</feature>
<name>A0A449A2N7_9BACT</name>
<dbReference type="InterPro" id="IPR036640">
    <property type="entry name" value="ABC1_TM_sf"/>
</dbReference>
<dbReference type="PROSITE" id="PS50893">
    <property type="entry name" value="ABC_TRANSPORTER_2"/>
    <property type="match status" value="1"/>
</dbReference>
<evidence type="ECO:0000259" key="10">
    <source>
        <dbReference type="PROSITE" id="PS50929"/>
    </source>
</evidence>
<dbReference type="EMBL" id="LR214950">
    <property type="protein sequence ID" value="VEU58515.1"/>
    <property type="molecule type" value="Genomic_DNA"/>
</dbReference>
<evidence type="ECO:0000313" key="12">
    <source>
        <dbReference type="Proteomes" id="UP000290568"/>
    </source>
</evidence>
<proteinExistence type="inferred from homology"/>
<dbReference type="SMART" id="SM00382">
    <property type="entry name" value="AAA"/>
    <property type="match status" value="1"/>
</dbReference>
<evidence type="ECO:0000256" key="5">
    <source>
        <dbReference type="ARBA" id="ARBA00022840"/>
    </source>
</evidence>
<keyword evidence="6 8" id="KW-1133">Transmembrane helix</keyword>
<sequence>MKWNRLIFKDRKLYLISVLFRVLSSFLTVFGVWCFYQAIGNLHDDSVNASLYYILGFFACEIIGLYIEFQNQKKFIKLIYVTQNNLRNAFMSKYSTFHPREFLNKSNEMILNNLETDSHYIAQYALVHVVVFGHLSLFFGYIILYGILSWTILLILLALTSIKLLLNLTVVVLKSKITIKSQSLQNDIYVKIGNYISNFSSFVFANKKELLAKLFIERIEKVYQKQAKYAAQGELVSFITQIINWASLLCSLVVGIVLLNNSYINLALFLIFIVKYQEFSSSASVVFSTIQDFKTIKEYNKKVNDFFATFRTKNTLDKVHFKKLTLEKISFAYEEKQIFNNFNLEIFKNQKHLIIGKSGSGKTTLTNILLNIISDYSGDLYLNDYKINNDDDLSLNISVLNKENVLPQIIPTSYWDNENIKDKLINLHIDFVDFEKELETSQLSLGQQQRLKILEVLSQDKEIYIFDEALSNLDKDKQNSIFEYLINLDKTIIFISHHFDQQMMWKIDKITNLT</sequence>
<evidence type="ECO:0000256" key="4">
    <source>
        <dbReference type="ARBA" id="ARBA00022741"/>
    </source>
</evidence>
<keyword evidence="12" id="KW-1185">Reference proteome</keyword>
<dbReference type="PANTHER" id="PTHR24221:SF503">
    <property type="entry name" value="MITOCHONDRIAL POTASSIUM CHANNEL ATP-BINDING SUBUNIT"/>
    <property type="match status" value="1"/>
</dbReference>
<feature type="transmembrane region" description="Helical" evidence="8">
    <location>
        <begin position="12"/>
        <end position="39"/>
    </location>
</feature>
<dbReference type="Proteomes" id="UP000290568">
    <property type="component" value="Chromosome"/>
</dbReference>
<dbReference type="Pfam" id="PF00005">
    <property type="entry name" value="ABC_tran"/>
    <property type="match status" value="1"/>
</dbReference>
<feature type="transmembrane region" description="Helical" evidence="8">
    <location>
        <begin position="150"/>
        <end position="173"/>
    </location>
</feature>
<keyword evidence="7 8" id="KW-0472">Membrane</keyword>
<keyword evidence="5 11" id="KW-0067">ATP-binding</keyword>
<evidence type="ECO:0000256" key="2">
    <source>
        <dbReference type="ARBA" id="ARBA00005417"/>
    </source>
</evidence>
<dbReference type="GO" id="GO:0140359">
    <property type="term" value="F:ABC-type transporter activity"/>
    <property type="evidence" value="ECO:0007669"/>
    <property type="project" value="InterPro"/>
</dbReference>
<gene>
    <name evidence="11" type="primary">lagD</name>
    <name evidence="11" type="ORF">NCTC10183_00280</name>
</gene>
<dbReference type="AlphaFoldDB" id="A0A449A2N7"/>
<keyword evidence="11" id="KW-0378">Hydrolase</keyword>
<dbReference type="GO" id="GO:0016887">
    <property type="term" value="F:ATP hydrolysis activity"/>
    <property type="evidence" value="ECO:0007669"/>
    <property type="project" value="InterPro"/>
</dbReference>
<dbReference type="SUPFAM" id="SSF52540">
    <property type="entry name" value="P-loop containing nucleoside triphosphate hydrolases"/>
    <property type="match status" value="1"/>
</dbReference>
<feature type="domain" description="ABC transporter" evidence="9">
    <location>
        <begin position="324"/>
        <end position="510"/>
    </location>
</feature>
<comment type="similarity">
    <text evidence="2">Belongs to the ABC transporter superfamily.</text>
</comment>
<dbReference type="PANTHER" id="PTHR24221">
    <property type="entry name" value="ATP-BINDING CASSETTE SUB-FAMILY B"/>
    <property type="match status" value="1"/>
</dbReference>
<dbReference type="GO" id="GO:0005524">
    <property type="term" value="F:ATP binding"/>
    <property type="evidence" value="ECO:0007669"/>
    <property type="project" value="UniProtKB-KW"/>
</dbReference>
<evidence type="ECO:0000256" key="8">
    <source>
        <dbReference type="SAM" id="Phobius"/>
    </source>
</evidence>
<keyword evidence="4" id="KW-0547">Nucleotide-binding</keyword>
<organism evidence="11 12">
    <name type="scientific">Mycoplasmopsis gallinacea</name>
    <dbReference type="NCBI Taxonomy" id="29556"/>
    <lineage>
        <taxon>Bacteria</taxon>
        <taxon>Bacillati</taxon>
        <taxon>Mycoplasmatota</taxon>
        <taxon>Mycoplasmoidales</taxon>
        <taxon>Metamycoplasmataceae</taxon>
        <taxon>Mycoplasmopsis</taxon>
    </lineage>
</organism>
<dbReference type="OrthoDB" id="397513at2"/>
<dbReference type="InterPro" id="IPR011527">
    <property type="entry name" value="ABC1_TM_dom"/>
</dbReference>
<protein>
    <submittedName>
        <fullName evidence="11">ABC transporter ATP-binding protein</fullName>
        <ecNumber evidence="11">3.4.22.-</ecNumber>
    </submittedName>
</protein>
<dbReference type="RefSeq" id="WP_129620176.1">
    <property type="nucleotide sequence ID" value="NZ_LR214950.1"/>
</dbReference>
<dbReference type="InterPro" id="IPR017871">
    <property type="entry name" value="ABC_transporter-like_CS"/>
</dbReference>
<feature type="transmembrane region" description="Helical" evidence="8">
    <location>
        <begin position="51"/>
        <end position="69"/>
    </location>
</feature>
<dbReference type="PROSITE" id="PS50929">
    <property type="entry name" value="ABC_TM1F"/>
    <property type="match status" value="1"/>
</dbReference>
<feature type="domain" description="ABC transmembrane type-1" evidence="10">
    <location>
        <begin position="15"/>
        <end position="295"/>
    </location>
</feature>
<evidence type="ECO:0000256" key="6">
    <source>
        <dbReference type="ARBA" id="ARBA00022989"/>
    </source>
</evidence>
<evidence type="ECO:0000256" key="1">
    <source>
        <dbReference type="ARBA" id="ARBA00004651"/>
    </source>
</evidence>
<dbReference type="PROSITE" id="PS00211">
    <property type="entry name" value="ABC_TRANSPORTER_1"/>
    <property type="match status" value="1"/>
</dbReference>
<dbReference type="InterPro" id="IPR003439">
    <property type="entry name" value="ABC_transporter-like_ATP-bd"/>
</dbReference>
<keyword evidence="3 8" id="KW-0812">Transmembrane</keyword>
<dbReference type="InterPro" id="IPR027417">
    <property type="entry name" value="P-loop_NTPase"/>
</dbReference>
<evidence type="ECO:0000313" key="11">
    <source>
        <dbReference type="EMBL" id="VEU58515.1"/>
    </source>
</evidence>
<dbReference type="Pfam" id="PF00664">
    <property type="entry name" value="ABC_membrane"/>
    <property type="match status" value="1"/>
</dbReference>